<evidence type="ECO:0000313" key="2">
    <source>
        <dbReference type="Proteomes" id="UP000234439"/>
    </source>
</evidence>
<dbReference type="Proteomes" id="UP000234439">
    <property type="component" value="Unassembled WGS sequence"/>
</dbReference>
<evidence type="ECO:0000313" key="1">
    <source>
        <dbReference type="EMBL" id="PLE29649.1"/>
    </source>
</evidence>
<accession>A0A9Q6A472</accession>
<organism evidence="1 2">
    <name type="scientific">Klebsiella pneumoniae</name>
    <dbReference type="NCBI Taxonomy" id="573"/>
    <lineage>
        <taxon>Bacteria</taxon>
        <taxon>Pseudomonadati</taxon>
        <taxon>Pseudomonadota</taxon>
        <taxon>Gammaproteobacteria</taxon>
        <taxon>Enterobacterales</taxon>
        <taxon>Enterobacteriaceae</taxon>
        <taxon>Klebsiella/Raoultella group</taxon>
        <taxon>Klebsiella</taxon>
        <taxon>Klebsiella pneumoniae complex</taxon>
    </lineage>
</organism>
<comment type="caution">
    <text evidence="1">The sequence shown here is derived from an EMBL/GenBank/DDBJ whole genome shotgun (WGS) entry which is preliminary data.</text>
</comment>
<dbReference type="AlphaFoldDB" id="A0A9Q6A472"/>
<name>A0A9Q6A472_KLEPN</name>
<sequence length="28" mass="3190">WAYLSPRSEPTLAPCTRKPILDIRQSSC</sequence>
<gene>
    <name evidence="1" type="ORF">B6I68_00780</name>
</gene>
<reference evidence="1 2" key="1">
    <citation type="journal article" date="2017" name="J. Infect. Dis.">
        <title>An Analysis of the Epidemic of Klebsiella pneumoniae Carbapenemase-Producing K. pneumoniae: Convergence of Two Evolutionary Mechanisms Creates the Perfect Storm.</title>
        <authorList>
            <person name="Rojas L.J."/>
            <person name="Weinstock G.M."/>
            <person name="De La Cadena E."/>
            <person name="Diaz L."/>
            <person name="Rios R."/>
            <person name="Hanson B.M."/>
            <person name="Brown J.S."/>
            <person name="Vats P."/>
            <person name="Phillips D.S."/>
            <person name="Nguyen H."/>
            <person name="Hujer K.M."/>
            <person name="Correa A."/>
            <person name="Adams M.D."/>
            <person name="Perez F."/>
            <person name="Sodergren E."/>
            <person name="Narechania A."/>
            <person name="Planet P.J."/>
            <person name="Villegas M.V."/>
            <person name="Bonomo R.A."/>
            <person name="Arias C.A."/>
        </authorList>
    </citation>
    <scope>NUCLEOTIDE SEQUENCE [LARGE SCALE GENOMIC DNA]</scope>
    <source>
        <strain evidence="1 2">COL-Kpn30</strain>
    </source>
</reference>
<dbReference type="EMBL" id="NCMJ01000005">
    <property type="protein sequence ID" value="PLE29649.1"/>
    <property type="molecule type" value="Genomic_DNA"/>
</dbReference>
<feature type="non-terminal residue" evidence="1">
    <location>
        <position position="1"/>
    </location>
</feature>
<proteinExistence type="predicted"/>
<protein>
    <submittedName>
        <fullName evidence="1">Transcriptional regulator</fullName>
    </submittedName>
</protein>